<sequence length="147" mass="16499">MRVVPGAILLAVATILAAPVFTRAEPVKSTDVSTVILSVSPRTVRWATVYKHPDPAGHDPYYHVEVIEKEQGSPPWQFKRLAAHLVVTADALDRSRLRQKAKTYFYKDLEFRIAHRAWRTQPLIQRGTGVCRTTILECVGAAGNRRP</sequence>
<dbReference type="Pfam" id="PF16985">
    <property type="entry name" value="DUF5086"/>
    <property type="match status" value="1"/>
</dbReference>
<dbReference type="InterPro" id="IPR044935">
    <property type="entry name" value="DUF5086_sf"/>
</dbReference>
<proteinExistence type="predicted"/>
<evidence type="ECO:0000256" key="1">
    <source>
        <dbReference type="SAM" id="SignalP"/>
    </source>
</evidence>
<dbReference type="InterPro" id="IPR031561">
    <property type="entry name" value="DUF5086"/>
</dbReference>
<evidence type="ECO:0000313" key="3">
    <source>
        <dbReference type="Proteomes" id="UP000273611"/>
    </source>
</evidence>
<accession>A0A432NHP6</accession>
<comment type="caution">
    <text evidence="2">The sequence shown here is derived from an EMBL/GenBank/DDBJ whole genome shotgun (WGS) entry which is preliminary data.</text>
</comment>
<keyword evidence="1" id="KW-0732">Signal</keyword>
<evidence type="ECO:0000313" key="2">
    <source>
        <dbReference type="EMBL" id="RUL99159.1"/>
    </source>
</evidence>
<dbReference type="Gene3D" id="3.90.70.190">
    <property type="entry name" value="Domain of unknown function (DUF5086)"/>
    <property type="match status" value="1"/>
</dbReference>
<protein>
    <submittedName>
        <fullName evidence="2">DUF5086 domain-containing protein</fullName>
    </submittedName>
</protein>
<dbReference type="Proteomes" id="UP000273611">
    <property type="component" value="Unassembled WGS sequence"/>
</dbReference>
<dbReference type="EMBL" id="RIBW01000011">
    <property type="protein sequence ID" value="RUL99159.1"/>
    <property type="molecule type" value="Genomic_DNA"/>
</dbReference>
<gene>
    <name evidence="2" type="ORF">EEQ99_21765</name>
</gene>
<reference evidence="2 3" key="1">
    <citation type="journal article" date="2015" name="Int. J. Syst. Evol. Microbiol.">
        <title>Rhizobium anhuiense sp. nov., isolated from effective nodules of Vicia faba and Pisum sativum.</title>
        <authorList>
            <person name="Zhang Y.J."/>
            <person name="Zheng W.T."/>
            <person name="Everall I."/>
            <person name="Young J.P."/>
            <person name="Zhang X.X."/>
            <person name="Tian C.F."/>
            <person name="Sui X.H."/>
            <person name="Wang E.T."/>
            <person name="Chen W.X."/>
        </authorList>
    </citation>
    <scope>NUCLEOTIDE SEQUENCE [LARGE SCALE GENOMIC DNA]</scope>
    <source>
        <strain evidence="2 3">CCBAU 23252</strain>
    </source>
</reference>
<dbReference type="AlphaFoldDB" id="A0A432NHP6"/>
<feature type="signal peptide" evidence="1">
    <location>
        <begin position="1"/>
        <end position="24"/>
    </location>
</feature>
<feature type="chain" id="PRO_5019258203" evidence="1">
    <location>
        <begin position="25"/>
        <end position="147"/>
    </location>
</feature>
<name>A0A432NHP6_9HYPH</name>
<organism evidence="2 3">
    <name type="scientific">Rhizobium anhuiense</name>
    <dbReference type="NCBI Taxonomy" id="1184720"/>
    <lineage>
        <taxon>Bacteria</taxon>
        <taxon>Pseudomonadati</taxon>
        <taxon>Pseudomonadota</taxon>
        <taxon>Alphaproteobacteria</taxon>
        <taxon>Hyphomicrobiales</taxon>
        <taxon>Rhizobiaceae</taxon>
        <taxon>Rhizobium/Agrobacterium group</taxon>
        <taxon>Rhizobium</taxon>
    </lineage>
</organism>